<dbReference type="Proteomes" id="UP000663760">
    <property type="component" value="Chromosome 11"/>
</dbReference>
<keyword evidence="6" id="KW-1185">Reference proteome</keyword>
<feature type="repeat" description="PPR" evidence="3">
    <location>
        <begin position="301"/>
        <end position="335"/>
    </location>
</feature>
<evidence type="ECO:0000256" key="3">
    <source>
        <dbReference type="PROSITE-ProRule" id="PRU00708"/>
    </source>
</evidence>
<reference evidence="5" key="1">
    <citation type="submission" date="2020-02" db="EMBL/GenBank/DDBJ databases">
        <authorList>
            <person name="Scholz U."/>
            <person name="Mascher M."/>
            <person name="Fiebig A."/>
        </authorList>
    </citation>
    <scope>NUCLEOTIDE SEQUENCE</scope>
</reference>
<name>A0A7I8L5X3_SPIIN</name>
<dbReference type="PANTHER" id="PTHR47926">
    <property type="entry name" value="PENTATRICOPEPTIDE REPEAT-CONTAINING PROTEIN"/>
    <property type="match status" value="1"/>
</dbReference>
<protein>
    <recommendedName>
        <fullName evidence="4">DYW domain-containing protein</fullName>
    </recommendedName>
</protein>
<comment type="similarity">
    <text evidence="1">Belongs to the PPR family. PCMP-H subfamily.</text>
</comment>
<dbReference type="Pfam" id="PF01535">
    <property type="entry name" value="PPR"/>
    <property type="match status" value="6"/>
</dbReference>
<feature type="repeat" description="PPR" evidence="3">
    <location>
        <begin position="270"/>
        <end position="300"/>
    </location>
</feature>
<dbReference type="InterPro" id="IPR046848">
    <property type="entry name" value="E_motif"/>
</dbReference>
<dbReference type="AlphaFoldDB" id="A0A7I8L5X3"/>
<dbReference type="InterPro" id="IPR032867">
    <property type="entry name" value="DYW_dom"/>
</dbReference>
<evidence type="ECO:0000256" key="2">
    <source>
        <dbReference type="ARBA" id="ARBA00022737"/>
    </source>
</evidence>
<dbReference type="GO" id="GO:0008270">
    <property type="term" value="F:zinc ion binding"/>
    <property type="evidence" value="ECO:0007669"/>
    <property type="project" value="InterPro"/>
</dbReference>
<dbReference type="InterPro" id="IPR011990">
    <property type="entry name" value="TPR-like_helical_dom_sf"/>
</dbReference>
<feature type="domain" description="DYW" evidence="4">
    <location>
        <begin position="616"/>
        <end position="708"/>
    </location>
</feature>
<evidence type="ECO:0000259" key="4">
    <source>
        <dbReference type="Pfam" id="PF14432"/>
    </source>
</evidence>
<dbReference type="Pfam" id="PF13041">
    <property type="entry name" value="PPR_2"/>
    <property type="match status" value="2"/>
</dbReference>
<feature type="repeat" description="PPR" evidence="3">
    <location>
        <begin position="76"/>
        <end position="110"/>
    </location>
</feature>
<keyword evidence="2" id="KW-0677">Repeat</keyword>
<dbReference type="FunFam" id="1.25.40.10:FF:002130">
    <property type="entry name" value="Pentatricopeptide repeat-containing protein mitochondrial"/>
    <property type="match status" value="1"/>
</dbReference>
<dbReference type="PANTHER" id="PTHR47926:SF533">
    <property type="entry name" value="DYW DOMAIN-CONTAINING PROTEIN"/>
    <property type="match status" value="1"/>
</dbReference>
<proteinExistence type="inferred from homology"/>
<dbReference type="GO" id="GO:0009451">
    <property type="term" value="P:RNA modification"/>
    <property type="evidence" value="ECO:0007669"/>
    <property type="project" value="InterPro"/>
</dbReference>
<dbReference type="EMBL" id="LR746274">
    <property type="protein sequence ID" value="CAA7405419.1"/>
    <property type="molecule type" value="Genomic_DNA"/>
</dbReference>
<feature type="repeat" description="PPR" evidence="3">
    <location>
        <begin position="401"/>
        <end position="435"/>
    </location>
</feature>
<dbReference type="FunFam" id="1.25.40.10:FF:000348">
    <property type="entry name" value="Pentatricopeptide repeat-containing protein chloroplastic"/>
    <property type="match status" value="1"/>
</dbReference>
<evidence type="ECO:0000313" key="6">
    <source>
        <dbReference type="Proteomes" id="UP000663760"/>
    </source>
</evidence>
<dbReference type="FunFam" id="1.25.40.10:FF:002148">
    <property type="entry name" value="Pentatricopeptide repeat-containing protein At2g29760, chloroplastic"/>
    <property type="match status" value="1"/>
</dbReference>
<dbReference type="Gene3D" id="1.25.40.10">
    <property type="entry name" value="Tetratricopeptide repeat domain"/>
    <property type="match status" value="5"/>
</dbReference>
<gene>
    <name evidence="5" type="ORF">SI8410_11016097</name>
</gene>
<organism evidence="5 6">
    <name type="scientific">Spirodela intermedia</name>
    <name type="common">Intermediate duckweed</name>
    <dbReference type="NCBI Taxonomy" id="51605"/>
    <lineage>
        <taxon>Eukaryota</taxon>
        <taxon>Viridiplantae</taxon>
        <taxon>Streptophyta</taxon>
        <taxon>Embryophyta</taxon>
        <taxon>Tracheophyta</taxon>
        <taxon>Spermatophyta</taxon>
        <taxon>Magnoliopsida</taxon>
        <taxon>Liliopsida</taxon>
        <taxon>Araceae</taxon>
        <taxon>Lemnoideae</taxon>
        <taxon>Spirodela</taxon>
    </lineage>
</organism>
<dbReference type="PROSITE" id="PS51375">
    <property type="entry name" value="PPR"/>
    <property type="match status" value="5"/>
</dbReference>
<dbReference type="Pfam" id="PF14432">
    <property type="entry name" value="DYW_deaminase"/>
    <property type="match status" value="1"/>
</dbReference>
<dbReference type="InterPro" id="IPR046960">
    <property type="entry name" value="PPR_At4g14850-like_plant"/>
</dbReference>
<accession>A0A7I8L5X3</accession>
<evidence type="ECO:0000256" key="1">
    <source>
        <dbReference type="ARBA" id="ARBA00006643"/>
    </source>
</evidence>
<dbReference type="SUPFAM" id="SSF48452">
    <property type="entry name" value="TPR-like"/>
    <property type="match status" value="1"/>
</dbReference>
<dbReference type="OrthoDB" id="1868231at2759"/>
<dbReference type="Pfam" id="PF20431">
    <property type="entry name" value="E_motif"/>
    <property type="match status" value="1"/>
</dbReference>
<dbReference type="InterPro" id="IPR002885">
    <property type="entry name" value="PPR_rpt"/>
</dbReference>
<feature type="repeat" description="PPR" evidence="3">
    <location>
        <begin position="138"/>
        <end position="172"/>
    </location>
</feature>
<evidence type="ECO:0000313" key="5">
    <source>
        <dbReference type="EMBL" id="CAA7405419.1"/>
    </source>
</evidence>
<dbReference type="NCBIfam" id="TIGR00756">
    <property type="entry name" value="PPR"/>
    <property type="match status" value="7"/>
</dbReference>
<sequence>MLSRGVRPDQSNFVAATSAVTGLGNLKLLESLRTLAMKANFEGDVVVGTAILNMYTRYDTRLDLAFRFFEGMLEKNEYSWSTMISALSQIGRLDDAISVYDKDPEKTIPSRCAMLTGYAQNGRVHEARQLFEQTRNPTVVSWNAMIAGYAQNGMIEEAMELFDRMPVRNSITWAAMISGCAQNGKNEDSLQLLAELHRRGMLPSHSCLTTSFFACGNIGALEMGRQVHSLAIKVGSHFNSYVGNALITMYSKCKNLGDVAQVFSRMKVRDTVSWNSLIAGLSQNSMLEDARNAFEQMPHRDAVSWTAMISAYVQAGQGNEALEIFLRMLREGIKPNSSTLAGLLSTCAGLGATKLGRQIHCLAFELGLELDIFVCNALITMYFKCGCVDAFGVFDDMPERDIVSWNSVLAGCAQHGFGREAFKVFEQMKAEGVLPNHVTFVAVLCACSHAGLVDEGRHYFNSMSSDYGLMPLNGHYACMVDLLGRAGRLCEAEDLISDMPIEPDSVVWGALLGACRIHQNAELGRKVAERLFQMEPGNSGNYILLSNIYASLGMWDEVGKVRKLMRDRGVSKEPGCSWTQTKNRLQYFVTGDRQHEQIEEMHALLKEFYGKLKANGYLPETNCVLHDIEEEQKENVLLCHSEKLAVAYSLLNTPSGTPIQIIKNLRICGDCHTFIKFVSKETGREIDVRDGNRFHHFIDGACSCGDYW</sequence>
<dbReference type="GO" id="GO:0003723">
    <property type="term" value="F:RNA binding"/>
    <property type="evidence" value="ECO:0007669"/>
    <property type="project" value="InterPro"/>
</dbReference>